<dbReference type="AlphaFoldDB" id="A0A161J758"/>
<accession>A0A161J758</accession>
<feature type="transmembrane region" description="Helical" evidence="1">
    <location>
        <begin position="118"/>
        <end position="138"/>
    </location>
</feature>
<name>A0A161J758_9BACL</name>
<evidence type="ECO:0000313" key="2">
    <source>
        <dbReference type="EMBL" id="ANC77769.1"/>
    </source>
</evidence>
<proteinExistence type="predicted"/>
<evidence type="ECO:0000313" key="3">
    <source>
        <dbReference type="Proteomes" id="UP000076623"/>
    </source>
</evidence>
<sequence length="153" mass="17910">MRISFKLFVMTVLLFNLLQTYVFASSQIVAEKKAGGFHYRIIADGEILTWSIGDGKKQSELQEGKKNQRELDQFREAVNEMSVQKFSLIIYILYLIFIGIMGYILYKKVAKKREELMAIVTLFAMYAIYKSYIAYEFFVEAQWDAKYYLAVLT</sequence>
<keyword evidence="1" id="KW-0812">Transmembrane</keyword>
<feature type="transmembrane region" description="Helical" evidence="1">
    <location>
        <begin position="88"/>
        <end position="106"/>
    </location>
</feature>
<gene>
    <name evidence="2" type="ORF">ABE65_013550</name>
</gene>
<evidence type="ECO:0000256" key="1">
    <source>
        <dbReference type="SAM" id="Phobius"/>
    </source>
</evidence>
<dbReference type="KEGG" id="fpn:ABE65_013550"/>
<keyword evidence="1" id="KW-1133">Transmembrane helix</keyword>
<protein>
    <recommendedName>
        <fullName evidence="4">Geobacillin-26 family protein</fullName>
    </recommendedName>
</protein>
<dbReference type="RefSeq" id="WP_066395912.1">
    <property type="nucleotide sequence ID" value="NZ_CP015378.1"/>
</dbReference>
<evidence type="ECO:0008006" key="4">
    <source>
        <dbReference type="Google" id="ProtNLM"/>
    </source>
</evidence>
<keyword evidence="1" id="KW-0472">Membrane</keyword>
<dbReference type="EMBL" id="CP015378">
    <property type="protein sequence ID" value="ANC77769.1"/>
    <property type="molecule type" value="Genomic_DNA"/>
</dbReference>
<dbReference type="Proteomes" id="UP000076623">
    <property type="component" value="Chromosome"/>
</dbReference>
<keyword evidence="3" id="KW-1185">Reference proteome</keyword>
<organism evidence="2 3">
    <name type="scientific">Fictibacillus phosphorivorans</name>
    <dbReference type="NCBI Taxonomy" id="1221500"/>
    <lineage>
        <taxon>Bacteria</taxon>
        <taxon>Bacillati</taxon>
        <taxon>Bacillota</taxon>
        <taxon>Bacilli</taxon>
        <taxon>Bacillales</taxon>
        <taxon>Fictibacillaceae</taxon>
        <taxon>Fictibacillus</taxon>
    </lineage>
</organism>
<reference evidence="2 3" key="1">
    <citation type="submission" date="2016-04" db="EMBL/GenBank/DDBJ databases">
        <title>Complete genome sequence of Fictibacillus phosphorivorans G25-29, a strain toxic to nematodes.</title>
        <authorList>
            <person name="Zheng Z."/>
        </authorList>
    </citation>
    <scope>NUCLEOTIDE SEQUENCE [LARGE SCALE GENOMIC DNA]</scope>
    <source>
        <strain evidence="2 3">G25-29</strain>
    </source>
</reference>